<gene>
    <name evidence="1" type="ORF">S03H2_23248</name>
</gene>
<comment type="caution">
    <text evidence="1">The sequence shown here is derived from an EMBL/GenBank/DDBJ whole genome shotgun (WGS) entry which is preliminary data.</text>
</comment>
<name>X1GFW6_9ZZZZ</name>
<reference evidence="1" key="1">
    <citation type="journal article" date="2014" name="Front. Microbiol.">
        <title>High frequency of phylogenetically diverse reductive dehalogenase-homologous genes in deep subseafloor sedimentary metagenomes.</title>
        <authorList>
            <person name="Kawai M."/>
            <person name="Futagami T."/>
            <person name="Toyoda A."/>
            <person name="Takaki Y."/>
            <person name="Nishi S."/>
            <person name="Hori S."/>
            <person name="Arai W."/>
            <person name="Tsubouchi T."/>
            <person name="Morono Y."/>
            <person name="Uchiyama I."/>
            <person name="Ito T."/>
            <person name="Fujiyama A."/>
            <person name="Inagaki F."/>
            <person name="Takami H."/>
        </authorList>
    </citation>
    <scope>NUCLEOTIDE SEQUENCE</scope>
    <source>
        <strain evidence="1">Expedition CK06-06</strain>
    </source>
</reference>
<sequence length="142" mass="15780">YPELGNIYLEMIATTGDSCSGKDGYGVIVRAPDQPDGIIDTGYIFGISCDGMYRVFRMDEGEFNAIQGWTSNEKINAGPNKTNRFGVKILGSKFQLFANGSIISEFYDDTYSSGLFGLMIRSDSISGYQVFVDEIAYWRVIE</sequence>
<accession>X1GFW6</accession>
<evidence type="ECO:0008006" key="2">
    <source>
        <dbReference type="Google" id="ProtNLM"/>
    </source>
</evidence>
<feature type="non-terminal residue" evidence="1">
    <location>
        <position position="1"/>
    </location>
</feature>
<organism evidence="1">
    <name type="scientific">marine sediment metagenome</name>
    <dbReference type="NCBI Taxonomy" id="412755"/>
    <lineage>
        <taxon>unclassified sequences</taxon>
        <taxon>metagenomes</taxon>
        <taxon>ecological metagenomes</taxon>
    </lineage>
</organism>
<protein>
    <recommendedName>
        <fullName evidence="2">3-keto-disaccharide hydrolase domain-containing protein</fullName>
    </recommendedName>
</protein>
<evidence type="ECO:0000313" key="1">
    <source>
        <dbReference type="EMBL" id="GAH43720.1"/>
    </source>
</evidence>
<dbReference type="Gene3D" id="2.60.120.560">
    <property type="entry name" value="Exo-inulinase, domain 1"/>
    <property type="match status" value="1"/>
</dbReference>
<proteinExistence type="predicted"/>
<dbReference type="AlphaFoldDB" id="X1GFW6"/>
<dbReference type="EMBL" id="BARU01012669">
    <property type="protein sequence ID" value="GAH43720.1"/>
    <property type="molecule type" value="Genomic_DNA"/>
</dbReference>